<dbReference type="InterPro" id="IPR035927">
    <property type="entry name" value="DUSP-like_sf"/>
</dbReference>
<feature type="compositionally biased region" description="Acidic residues" evidence="1">
    <location>
        <begin position="301"/>
        <end position="310"/>
    </location>
</feature>
<proteinExistence type="predicted"/>
<evidence type="ECO:0000256" key="1">
    <source>
        <dbReference type="SAM" id="MobiDB-lite"/>
    </source>
</evidence>
<dbReference type="Proteomes" id="UP000286097">
    <property type="component" value="Unassembled WGS sequence"/>
</dbReference>
<dbReference type="PROSITE" id="PS51283">
    <property type="entry name" value="DUSP"/>
    <property type="match status" value="1"/>
</dbReference>
<dbReference type="SUPFAM" id="SSF50156">
    <property type="entry name" value="PDZ domain-like"/>
    <property type="match status" value="1"/>
</dbReference>
<dbReference type="VEuPathDB" id="FungiDB:DD237_005629"/>
<protein>
    <recommendedName>
        <fullName evidence="2">DUSP domain-containing protein</fullName>
    </recommendedName>
</protein>
<feature type="compositionally biased region" description="Acidic residues" evidence="1">
    <location>
        <begin position="176"/>
        <end position="188"/>
    </location>
</feature>
<dbReference type="EMBL" id="QKXF01000166">
    <property type="protein sequence ID" value="RQM15172.1"/>
    <property type="molecule type" value="Genomic_DNA"/>
</dbReference>
<dbReference type="EMBL" id="QLLG01000271">
    <property type="protein sequence ID" value="RMX64997.1"/>
    <property type="molecule type" value="Genomic_DNA"/>
</dbReference>
<feature type="compositionally biased region" description="Polar residues" evidence="1">
    <location>
        <begin position="146"/>
        <end position="156"/>
    </location>
</feature>
<comment type="caution">
    <text evidence="3">The sequence shown here is derived from an EMBL/GenBank/DDBJ whole genome shotgun (WGS) entry which is preliminary data.</text>
</comment>
<organism evidence="3 5">
    <name type="scientific">Peronospora effusa</name>
    <dbReference type="NCBI Taxonomy" id="542832"/>
    <lineage>
        <taxon>Eukaryota</taxon>
        <taxon>Sar</taxon>
        <taxon>Stramenopiles</taxon>
        <taxon>Oomycota</taxon>
        <taxon>Peronosporomycetes</taxon>
        <taxon>Peronosporales</taxon>
        <taxon>Peronosporaceae</taxon>
        <taxon>Peronospora</taxon>
    </lineage>
</organism>
<evidence type="ECO:0000313" key="6">
    <source>
        <dbReference type="Proteomes" id="UP000286097"/>
    </source>
</evidence>
<feature type="region of interest" description="Disordered" evidence="1">
    <location>
        <begin position="295"/>
        <end position="325"/>
    </location>
</feature>
<dbReference type="Proteomes" id="UP000282087">
    <property type="component" value="Unassembled WGS sequence"/>
</dbReference>
<dbReference type="InterPro" id="IPR036034">
    <property type="entry name" value="PDZ_sf"/>
</dbReference>
<feature type="region of interest" description="Disordered" evidence="1">
    <location>
        <begin position="146"/>
        <end position="193"/>
    </location>
</feature>
<keyword evidence="5" id="KW-1185">Reference proteome</keyword>
<dbReference type="STRING" id="542832.A0A3M6VF43"/>
<dbReference type="GO" id="GO:0004843">
    <property type="term" value="F:cysteine-type deubiquitinase activity"/>
    <property type="evidence" value="ECO:0007669"/>
    <property type="project" value="InterPro"/>
</dbReference>
<evidence type="ECO:0000313" key="4">
    <source>
        <dbReference type="EMBL" id="RQM15172.1"/>
    </source>
</evidence>
<name>A0A3M6VF43_9STRA</name>
<gene>
    <name evidence="4" type="ORF">DD237_005629</name>
    <name evidence="3" type="ORF">DD238_005029</name>
</gene>
<dbReference type="AlphaFoldDB" id="A0A3M6VF43"/>
<dbReference type="Pfam" id="PF06337">
    <property type="entry name" value="DUSP"/>
    <property type="match status" value="1"/>
</dbReference>
<evidence type="ECO:0000313" key="3">
    <source>
        <dbReference type="EMBL" id="RMX64997.1"/>
    </source>
</evidence>
<evidence type="ECO:0000313" key="5">
    <source>
        <dbReference type="Proteomes" id="UP000282087"/>
    </source>
</evidence>
<feature type="region of interest" description="Disordered" evidence="1">
    <location>
        <begin position="120"/>
        <end position="139"/>
    </location>
</feature>
<dbReference type="InterPro" id="IPR006615">
    <property type="entry name" value="Pept_C19_DUSP"/>
</dbReference>
<reference evidence="5 6" key="1">
    <citation type="submission" date="2018-06" db="EMBL/GenBank/DDBJ databases">
        <title>Comparative genomics of downy mildews reveals potential adaptations to biotrophy.</title>
        <authorList>
            <person name="Fletcher K."/>
            <person name="Klosterman S.J."/>
            <person name="Derevnina L."/>
            <person name="Martin F."/>
            <person name="Koike S."/>
            <person name="Reyes Chin-Wo S."/>
            <person name="Mou B."/>
            <person name="Michelmore R."/>
        </authorList>
    </citation>
    <scope>NUCLEOTIDE SEQUENCE [LARGE SCALE GENOMIC DNA]</scope>
    <source>
        <strain evidence="4 6">R13</strain>
        <strain evidence="3 5">R14</strain>
    </source>
</reference>
<accession>A0A3M6VF43</accession>
<dbReference type="SUPFAM" id="SSF143791">
    <property type="entry name" value="DUSP-like"/>
    <property type="match status" value="1"/>
</dbReference>
<sequence length="604" mass="67861">MDDSGLVEVEVEVPPGPLGIILDKDTLSRPFLKDFTMLLPSDPLQRGAVELSGRVPVGSHFIAVNDCNFIESDLSFEAVNQMLRETSHLQRTLKLYVPEHLKTEESNKIVSISHRFVSKRDSRSKGEESEGEDSDDNVQLHSKQVTQTQMSNSNLLLTEPLSPRRGSSLKEKEDKEFEEEKEEPEEEKEEVKKMVTETVRTSVQDLTDVKDCDGSTSWTRSGSNLHESSNLPMASNVMVEKVQEEVPIEQPLQVSSKDLQPTSPSSHKLVLKVDKRPPSLPTKLSFGTMAALAETRHFDSDDSSDDENDTDGGMGTDNQGSSRDVRCKPFDDVDAAYVTVVAPPGPLGLNLDGDAMDRAVVLGFTKLRDGSKGPLERNGNIVYGSVLVRINGEDVSRASLNEVRMKLDELVQRPRTLVFRLPDRKQQDYPHISRNPALRRVPSLPLLEEDFDKRRKLELSLVMHYDKPVLSRRECWFCVDIKWMARWVNFVARGGPEPGPITNEVLLHPNWRKMLAHDTPGRPDTARDGLVLLKDYRVVSPMVWCLLAELHGPGEAPLLARYTMDIHAEALSDREIRLIIEVLLLKATVLVNDLRDKCLVRSSK</sequence>
<evidence type="ECO:0000259" key="2">
    <source>
        <dbReference type="PROSITE" id="PS51283"/>
    </source>
</evidence>
<dbReference type="Gene3D" id="3.30.2230.10">
    <property type="entry name" value="DUSP-like"/>
    <property type="match status" value="1"/>
</dbReference>
<feature type="domain" description="DUSP" evidence="2">
    <location>
        <begin position="449"/>
        <end position="564"/>
    </location>
</feature>